<proteinExistence type="inferred from homology"/>
<organism evidence="4 5">
    <name type="scientific">Zostera marina</name>
    <name type="common">Eelgrass</name>
    <dbReference type="NCBI Taxonomy" id="29655"/>
    <lineage>
        <taxon>Eukaryota</taxon>
        <taxon>Viridiplantae</taxon>
        <taxon>Streptophyta</taxon>
        <taxon>Embryophyta</taxon>
        <taxon>Tracheophyta</taxon>
        <taxon>Spermatophyta</taxon>
        <taxon>Magnoliopsida</taxon>
        <taxon>Liliopsida</taxon>
        <taxon>Zosteraceae</taxon>
        <taxon>Zostera</taxon>
    </lineage>
</organism>
<keyword evidence="5" id="KW-1185">Reference proteome</keyword>
<dbReference type="Proteomes" id="UP000036987">
    <property type="component" value="Unassembled WGS sequence"/>
</dbReference>
<gene>
    <name evidence="4" type="ORF">ZOSMA_323G00190</name>
</gene>
<keyword evidence="2" id="KW-0808">Transferase</keyword>
<evidence type="ECO:0000256" key="2">
    <source>
        <dbReference type="ARBA" id="ARBA00022679"/>
    </source>
</evidence>
<reference evidence="5" key="1">
    <citation type="journal article" date="2016" name="Nature">
        <title>The genome of the seagrass Zostera marina reveals angiosperm adaptation to the sea.</title>
        <authorList>
            <person name="Olsen J.L."/>
            <person name="Rouze P."/>
            <person name="Verhelst B."/>
            <person name="Lin Y.-C."/>
            <person name="Bayer T."/>
            <person name="Collen J."/>
            <person name="Dattolo E."/>
            <person name="De Paoli E."/>
            <person name="Dittami S."/>
            <person name="Maumus F."/>
            <person name="Michel G."/>
            <person name="Kersting A."/>
            <person name="Lauritano C."/>
            <person name="Lohaus R."/>
            <person name="Toepel M."/>
            <person name="Tonon T."/>
            <person name="Vanneste K."/>
            <person name="Amirebrahimi M."/>
            <person name="Brakel J."/>
            <person name="Bostroem C."/>
            <person name="Chovatia M."/>
            <person name="Grimwood J."/>
            <person name="Jenkins J.W."/>
            <person name="Jueterbock A."/>
            <person name="Mraz A."/>
            <person name="Stam W.T."/>
            <person name="Tice H."/>
            <person name="Bornberg-Bauer E."/>
            <person name="Green P.J."/>
            <person name="Pearson G.A."/>
            <person name="Procaccini G."/>
            <person name="Duarte C.M."/>
            <person name="Schmutz J."/>
            <person name="Reusch T.B.H."/>
            <person name="Van de Peer Y."/>
        </authorList>
    </citation>
    <scope>NUCLEOTIDE SEQUENCE [LARGE SCALE GENOMIC DNA]</scope>
    <source>
        <strain evidence="5">cv. Finnish</strain>
    </source>
</reference>
<evidence type="ECO:0000313" key="5">
    <source>
        <dbReference type="Proteomes" id="UP000036987"/>
    </source>
</evidence>
<accession>A0A0K9PAW1</accession>
<sequence>MVFASDVIISDHKYSTVVPAAMTKETSIVHELTDMDLAMKHHYLCGLYYFRDIAHFETMVLKEPMFRLLVTYFPVAGRIRVDDVTGRPYIKCNDSGIRIVEARCNVSLEEWVLLHGTGVVDLEEEGFKHQLVPRHFIARPPEHQLSPLLLVQFTWFEGGGFSLGLRWSHILGDISTAVGFINHYGKLLAGNTILVHKNNNKNDDINTSNRKAESTSVLKQVDTSERYWAVVNKQKMATMSFTVSKNHLSEIIGSTGTLQMQHQRAFEIISAKIWHWMAGIRQDKEPTTITICRPTPTHNHGITSNMQSITTVRRLAGEMDVGELAAAITDAGGDAVADYDGAPETDVILYGANLTFVYMDGVEVDGLEIQGRKAVGVEYVIDGVGDDGFVLIWNISGGGGTRVTVVLPKHQLGLLSQHICASFDH</sequence>
<keyword evidence="3" id="KW-0012">Acyltransferase</keyword>
<dbReference type="STRING" id="29655.A0A0K9PAW1"/>
<evidence type="ECO:0000256" key="1">
    <source>
        <dbReference type="ARBA" id="ARBA00009861"/>
    </source>
</evidence>
<dbReference type="AlphaFoldDB" id="A0A0K9PAW1"/>
<comment type="similarity">
    <text evidence="1">Belongs to the plant acyltransferase family.</text>
</comment>
<dbReference type="InterPro" id="IPR050317">
    <property type="entry name" value="Plant_Fungal_Acyltransferase"/>
</dbReference>
<name>A0A0K9PAW1_ZOSMR</name>
<dbReference type="PANTHER" id="PTHR31642:SF115">
    <property type="entry name" value="PROTEIN ECERIFERUM 26-LIKE"/>
    <property type="match status" value="1"/>
</dbReference>
<evidence type="ECO:0008006" key="6">
    <source>
        <dbReference type="Google" id="ProtNLM"/>
    </source>
</evidence>
<evidence type="ECO:0000256" key="3">
    <source>
        <dbReference type="ARBA" id="ARBA00023315"/>
    </source>
</evidence>
<dbReference type="PANTHER" id="PTHR31642">
    <property type="entry name" value="TRICHOTHECENE 3-O-ACETYLTRANSFERASE"/>
    <property type="match status" value="1"/>
</dbReference>
<protein>
    <recommendedName>
        <fullName evidence="6">HXXXD-type acyl-transferase-like protein</fullName>
    </recommendedName>
</protein>
<dbReference type="InterPro" id="IPR023213">
    <property type="entry name" value="CAT-like_dom_sf"/>
</dbReference>
<comment type="caution">
    <text evidence="4">The sequence shown here is derived from an EMBL/GenBank/DDBJ whole genome shotgun (WGS) entry which is preliminary data.</text>
</comment>
<dbReference type="OMA" id="VFLQFTW"/>
<dbReference type="GO" id="GO:0016747">
    <property type="term" value="F:acyltransferase activity, transferring groups other than amino-acyl groups"/>
    <property type="evidence" value="ECO:0000318"/>
    <property type="project" value="GO_Central"/>
</dbReference>
<dbReference type="Gene3D" id="3.30.559.10">
    <property type="entry name" value="Chloramphenicol acetyltransferase-like domain"/>
    <property type="match status" value="1"/>
</dbReference>
<dbReference type="EMBL" id="LFYR01001041">
    <property type="protein sequence ID" value="KMZ65392.1"/>
    <property type="molecule type" value="Genomic_DNA"/>
</dbReference>
<dbReference type="OrthoDB" id="1862401at2759"/>
<dbReference type="Pfam" id="PF02458">
    <property type="entry name" value="Transferase"/>
    <property type="match status" value="1"/>
</dbReference>
<evidence type="ECO:0000313" key="4">
    <source>
        <dbReference type="EMBL" id="KMZ65392.1"/>
    </source>
</evidence>